<evidence type="ECO:0000313" key="2">
    <source>
        <dbReference type="EMBL" id="HIZ01648.1"/>
    </source>
</evidence>
<dbReference type="EMBL" id="DXCK01000073">
    <property type="protein sequence ID" value="HIZ01648.1"/>
    <property type="molecule type" value="Genomic_DNA"/>
</dbReference>
<dbReference type="InterPro" id="IPR009589">
    <property type="entry name" value="PH_YyaB-like"/>
</dbReference>
<evidence type="ECO:0000313" key="3">
    <source>
        <dbReference type="Proteomes" id="UP000824023"/>
    </source>
</evidence>
<gene>
    <name evidence="2" type="ORF">H9819_05250</name>
</gene>
<protein>
    <submittedName>
        <fullName evidence="2">PH domain-containing protein</fullName>
    </submittedName>
</protein>
<dbReference type="Pfam" id="PF06713">
    <property type="entry name" value="bPH_4"/>
    <property type="match status" value="1"/>
</dbReference>
<feature type="domain" description="Uncharacterized protein YyaB-like PH" evidence="1">
    <location>
        <begin position="53"/>
        <end position="128"/>
    </location>
</feature>
<accession>A0A9D2A3L5</accession>
<comment type="caution">
    <text evidence="2">The sequence shown here is derived from an EMBL/GenBank/DDBJ whole genome shotgun (WGS) entry which is preliminary data.</text>
</comment>
<evidence type="ECO:0000259" key="1">
    <source>
        <dbReference type="Pfam" id="PF06713"/>
    </source>
</evidence>
<reference evidence="2" key="2">
    <citation type="submission" date="2021-04" db="EMBL/GenBank/DDBJ databases">
        <authorList>
            <person name="Gilroy R."/>
        </authorList>
    </citation>
    <scope>NUCLEOTIDE SEQUENCE</scope>
    <source>
        <strain evidence="2">ChiHjej12B11-24981</strain>
    </source>
</reference>
<dbReference type="GO" id="GO:0030153">
    <property type="term" value="P:bacteriocin immunity"/>
    <property type="evidence" value="ECO:0007669"/>
    <property type="project" value="InterPro"/>
</dbReference>
<sequence length="136" mass="15791">MNRTFHARLLPGHCLLLLLVAFLAVWCLWEKRPVLAAVWCLWLVFLIERLIHTTYTVTTDGTLRIDRGRFSRRRERPLSDIVGVERASSMQIAGRALVRYVLVRYSDGKFDALSPVNEEEFIRVLEKRSPTSFSTK</sequence>
<organism evidence="2 3">
    <name type="scientific">Candidatus Bacteroides merdipullorum</name>
    <dbReference type="NCBI Taxonomy" id="2838474"/>
    <lineage>
        <taxon>Bacteria</taxon>
        <taxon>Pseudomonadati</taxon>
        <taxon>Bacteroidota</taxon>
        <taxon>Bacteroidia</taxon>
        <taxon>Bacteroidales</taxon>
        <taxon>Bacteroidaceae</taxon>
        <taxon>Bacteroides</taxon>
    </lineage>
</organism>
<proteinExistence type="predicted"/>
<dbReference type="Proteomes" id="UP000824023">
    <property type="component" value="Unassembled WGS sequence"/>
</dbReference>
<reference evidence="2" key="1">
    <citation type="journal article" date="2021" name="PeerJ">
        <title>Extensive microbial diversity within the chicken gut microbiome revealed by metagenomics and culture.</title>
        <authorList>
            <person name="Gilroy R."/>
            <person name="Ravi A."/>
            <person name="Getino M."/>
            <person name="Pursley I."/>
            <person name="Horton D.L."/>
            <person name="Alikhan N.F."/>
            <person name="Baker D."/>
            <person name="Gharbi K."/>
            <person name="Hall N."/>
            <person name="Watson M."/>
            <person name="Adriaenssens E.M."/>
            <person name="Foster-Nyarko E."/>
            <person name="Jarju S."/>
            <person name="Secka A."/>
            <person name="Antonio M."/>
            <person name="Oren A."/>
            <person name="Chaudhuri R.R."/>
            <person name="La Ragione R."/>
            <person name="Hildebrand F."/>
            <person name="Pallen M.J."/>
        </authorList>
    </citation>
    <scope>NUCLEOTIDE SEQUENCE</scope>
    <source>
        <strain evidence="2">ChiHjej12B11-24981</strain>
    </source>
</reference>
<name>A0A9D2A3L5_9BACE</name>
<dbReference type="AlphaFoldDB" id="A0A9D2A3L5"/>